<evidence type="ECO:0000313" key="3">
    <source>
        <dbReference type="Proteomes" id="UP000292702"/>
    </source>
</evidence>
<dbReference type="Proteomes" id="UP000292702">
    <property type="component" value="Unassembled WGS sequence"/>
</dbReference>
<dbReference type="CDD" id="cd18186">
    <property type="entry name" value="BTB_POZ_ZBTB_KLHL-like"/>
    <property type="match status" value="1"/>
</dbReference>
<name>A0A4R0QZQ8_9APHY</name>
<dbReference type="PROSITE" id="PS50097">
    <property type="entry name" value="BTB"/>
    <property type="match status" value="1"/>
</dbReference>
<evidence type="ECO:0000259" key="1">
    <source>
        <dbReference type="PROSITE" id="PS50097"/>
    </source>
</evidence>
<dbReference type="Pfam" id="PF00651">
    <property type="entry name" value="BTB"/>
    <property type="match status" value="1"/>
</dbReference>
<accession>A0A4R0QZQ8</accession>
<dbReference type="InterPro" id="IPR011333">
    <property type="entry name" value="SKP1/BTB/POZ_sf"/>
</dbReference>
<dbReference type="AlphaFoldDB" id="A0A4R0QZQ8"/>
<gene>
    <name evidence="2" type="ORF">EIP91_011402</name>
</gene>
<sequence>MENAAQINRVYDASHSYETFDGEFISVVVENDIYNVSRMIMSQRSGVFYQLGLDDRDEDNPLILDNVKTFEIEALFAYLFGDKNSTTHIFNTQSAIGLLKAARIYHFPDAEGHAANLLKDDTNLSFAQRWRIAREIKSPRLFEHAVMELACTEPTLLAVHVAELGYKWLHDIATLNIEVATHREPLLRTPPISSHQCVAEEDWISAIAWPRLSTMVGSCGRSFQVSDLIAIFGYIMMQVKMEDPHRIHCGTCITMMVARLQDVGLGGEQLIRSWGLKRFQEEFGKHGGILLPPTE</sequence>
<dbReference type="EMBL" id="RWJN01000732">
    <property type="protein sequence ID" value="TCD59812.1"/>
    <property type="molecule type" value="Genomic_DNA"/>
</dbReference>
<dbReference type="Gene3D" id="3.30.710.10">
    <property type="entry name" value="Potassium Channel Kv1.1, Chain A"/>
    <property type="match status" value="1"/>
</dbReference>
<feature type="domain" description="BTB" evidence="1">
    <location>
        <begin position="23"/>
        <end position="88"/>
    </location>
</feature>
<evidence type="ECO:0000313" key="2">
    <source>
        <dbReference type="EMBL" id="TCD59812.1"/>
    </source>
</evidence>
<keyword evidence="3" id="KW-1185">Reference proteome</keyword>
<dbReference type="InterPro" id="IPR000210">
    <property type="entry name" value="BTB/POZ_dom"/>
</dbReference>
<organism evidence="2 3">
    <name type="scientific">Steccherinum ochraceum</name>
    <dbReference type="NCBI Taxonomy" id="92696"/>
    <lineage>
        <taxon>Eukaryota</taxon>
        <taxon>Fungi</taxon>
        <taxon>Dikarya</taxon>
        <taxon>Basidiomycota</taxon>
        <taxon>Agaricomycotina</taxon>
        <taxon>Agaricomycetes</taxon>
        <taxon>Polyporales</taxon>
        <taxon>Steccherinaceae</taxon>
        <taxon>Steccherinum</taxon>
    </lineage>
</organism>
<proteinExistence type="predicted"/>
<protein>
    <recommendedName>
        <fullName evidence="1">BTB domain-containing protein</fullName>
    </recommendedName>
</protein>
<comment type="caution">
    <text evidence="2">The sequence shown here is derived from an EMBL/GenBank/DDBJ whole genome shotgun (WGS) entry which is preliminary data.</text>
</comment>
<reference evidence="2 3" key="1">
    <citation type="submission" date="2018-11" db="EMBL/GenBank/DDBJ databases">
        <title>Genome assembly of Steccherinum ochraceum LE-BIN_3174, the white-rot fungus of the Steccherinaceae family (The Residual Polyporoid clade, Polyporales, Basidiomycota).</title>
        <authorList>
            <person name="Fedorova T.V."/>
            <person name="Glazunova O.A."/>
            <person name="Landesman E.O."/>
            <person name="Moiseenko K.V."/>
            <person name="Psurtseva N.V."/>
            <person name="Savinova O.S."/>
            <person name="Shakhova N.V."/>
            <person name="Tyazhelova T.V."/>
            <person name="Vasina D.V."/>
        </authorList>
    </citation>
    <scope>NUCLEOTIDE SEQUENCE [LARGE SCALE GENOMIC DNA]</scope>
    <source>
        <strain evidence="2 3">LE-BIN_3174</strain>
    </source>
</reference>
<dbReference type="SUPFAM" id="SSF54695">
    <property type="entry name" value="POZ domain"/>
    <property type="match status" value="1"/>
</dbReference>